<organism evidence="2 3">
    <name type="scientific">Porites lobata</name>
    <dbReference type="NCBI Taxonomy" id="104759"/>
    <lineage>
        <taxon>Eukaryota</taxon>
        <taxon>Metazoa</taxon>
        <taxon>Cnidaria</taxon>
        <taxon>Anthozoa</taxon>
        <taxon>Hexacorallia</taxon>
        <taxon>Scleractinia</taxon>
        <taxon>Fungiina</taxon>
        <taxon>Poritidae</taxon>
        <taxon>Porites</taxon>
    </lineage>
</organism>
<keyword evidence="1" id="KW-0812">Transmembrane</keyword>
<gene>
    <name evidence="2" type="ORF">PLOB_00016607</name>
</gene>
<evidence type="ECO:0000313" key="2">
    <source>
        <dbReference type="EMBL" id="CAH3107950.1"/>
    </source>
</evidence>
<name>A0ABN8NG26_9CNID</name>
<feature type="transmembrane region" description="Helical" evidence="1">
    <location>
        <begin position="7"/>
        <end position="24"/>
    </location>
</feature>
<reference evidence="2 3" key="1">
    <citation type="submission" date="2022-05" db="EMBL/GenBank/DDBJ databases">
        <authorList>
            <consortium name="Genoscope - CEA"/>
            <person name="William W."/>
        </authorList>
    </citation>
    <scope>NUCLEOTIDE SEQUENCE [LARGE SCALE GENOMIC DNA]</scope>
</reference>
<evidence type="ECO:0000256" key="1">
    <source>
        <dbReference type="SAM" id="Phobius"/>
    </source>
</evidence>
<dbReference type="EMBL" id="CALNXK010000020">
    <property type="protein sequence ID" value="CAH3107950.1"/>
    <property type="molecule type" value="Genomic_DNA"/>
</dbReference>
<feature type="non-terminal residue" evidence="2">
    <location>
        <position position="1"/>
    </location>
</feature>
<comment type="caution">
    <text evidence="2">The sequence shown here is derived from an EMBL/GenBank/DDBJ whole genome shotgun (WGS) entry which is preliminary data.</text>
</comment>
<keyword evidence="1" id="KW-1133">Transmembrane helix</keyword>
<sequence length="335" mass="36556">VKANIKAPILCLCYLNVCFFLLLISCSITEKFTVVVSFFSGIPNPQWSVSDNEELTGLLVESLKAGTLGHPSQMPAILGFRGILIEDELLDLGKVLLLGSKSTELQMAILKTMPQGMLKQGDLDDIEDAINAGDLVLKEPPVFPVRGKRYAPPYQPAVWNALVPAYRRQRCNNCYNYATRRATDTFAQPGYGSGRIYRRNAGGGLIANPHTGANLIAAAQRDGLTQLNPHPGAAAPVPGAPAHAWRHLVALVVKPDCCYAFLDTAARTGDFHWYRLDNNGQWSHKPGETQVSQLDNANAPIVDPRNCALGLYVFQRFMVADPLTNRIGGNFVCPV</sequence>
<accession>A0ABN8NG26</accession>
<proteinExistence type="predicted"/>
<protein>
    <submittedName>
        <fullName evidence="2">Uncharacterized protein</fullName>
    </submittedName>
</protein>
<keyword evidence="3" id="KW-1185">Reference proteome</keyword>
<dbReference type="Proteomes" id="UP001159405">
    <property type="component" value="Unassembled WGS sequence"/>
</dbReference>
<evidence type="ECO:0000313" key="3">
    <source>
        <dbReference type="Proteomes" id="UP001159405"/>
    </source>
</evidence>
<keyword evidence="1" id="KW-0472">Membrane</keyword>